<evidence type="ECO:0000313" key="3">
    <source>
        <dbReference type="Proteomes" id="UP001321542"/>
    </source>
</evidence>
<sequence length="42" mass="4131">MSNTRNALRYALAGSMLASVLSVGALAGQASAADRYCGAPSG</sequence>
<dbReference type="Proteomes" id="UP001321542">
    <property type="component" value="Chromosome"/>
</dbReference>
<reference evidence="2 3" key="2">
    <citation type="journal article" date="2023" name="ChemBioChem">
        <title>Acyltransferase Domain Exchange between Two Independent Type I Polyketide Synthases in the Same Producer Strain of Macrolide Antibiotics.</title>
        <authorList>
            <person name="Kudo F."/>
            <person name="Kishikawa K."/>
            <person name="Tsuboi K."/>
            <person name="Kido T."/>
            <person name="Usui T."/>
            <person name="Hashimoto J."/>
            <person name="Shin-Ya K."/>
            <person name="Miyanaga A."/>
            <person name="Eguchi T."/>
        </authorList>
    </citation>
    <scope>NUCLEOTIDE SEQUENCE [LARGE SCALE GENOMIC DNA]</scope>
    <source>
        <strain evidence="2 3">A-8890</strain>
    </source>
</reference>
<feature type="chain" id="PRO_5045355213" evidence="1">
    <location>
        <begin position="33"/>
        <end position="42"/>
    </location>
</feature>
<evidence type="ECO:0000313" key="2">
    <source>
        <dbReference type="EMBL" id="BBC36431.1"/>
    </source>
</evidence>
<keyword evidence="1" id="KW-0732">Signal</keyword>
<name>A0ABN5VSI2_9ACTN</name>
<dbReference type="EMBL" id="AP018448">
    <property type="protein sequence ID" value="BBC36431.1"/>
    <property type="molecule type" value="Genomic_DNA"/>
</dbReference>
<keyword evidence="3" id="KW-1185">Reference proteome</keyword>
<accession>A0ABN5VSI2</accession>
<feature type="signal peptide" evidence="1">
    <location>
        <begin position="1"/>
        <end position="32"/>
    </location>
</feature>
<proteinExistence type="predicted"/>
<reference evidence="2 3" key="1">
    <citation type="journal article" date="2010" name="ChemBioChem">
        <title>Cloning and characterization of the biosynthetic gene cluster of 16-membered macrolide antibiotic FD-891: involvement of a dual functional cytochrome P450 monooxygenase catalyzing epoxidation and hydroxylation.</title>
        <authorList>
            <person name="Kudo F."/>
            <person name="Motegi A."/>
            <person name="Mizoue K."/>
            <person name="Eguchi T."/>
        </authorList>
    </citation>
    <scope>NUCLEOTIDE SEQUENCE [LARGE SCALE GENOMIC DNA]</scope>
    <source>
        <strain evidence="2 3">A-8890</strain>
    </source>
</reference>
<dbReference type="RefSeq" id="WP_286256689.1">
    <property type="nucleotide sequence ID" value="NZ_AP018448.1"/>
</dbReference>
<gene>
    <name evidence="2" type="ORF">SGFS_077250</name>
</gene>
<organism evidence="2 3">
    <name type="scientific">Streptomyces graminofaciens</name>
    <dbReference type="NCBI Taxonomy" id="68212"/>
    <lineage>
        <taxon>Bacteria</taxon>
        <taxon>Bacillati</taxon>
        <taxon>Actinomycetota</taxon>
        <taxon>Actinomycetes</taxon>
        <taxon>Kitasatosporales</taxon>
        <taxon>Streptomycetaceae</taxon>
        <taxon>Streptomyces</taxon>
    </lineage>
</organism>
<evidence type="ECO:0000256" key="1">
    <source>
        <dbReference type="SAM" id="SignalP"/>
    </source>
</evidence>
<protein>
    <submittedName>
        <fullName evidence="2">Uncharacterized protein</fullName>
    </submittedName>
</protein>